<dbReference type="OrthoDB" id="9800461at2"/>
<evidence type="ECO:0000313" key="1">
    <source>
        <dbReference type="EMBL" id="KRG40408.1"/>
    </source>
</evidence>
<proteinExistence type="predicted"/>
<comment type="caution">
    <text evidence="1">The sequence shown here is derived from an EMBL/GenBank/DDBJ whole genome shotgun (WGS) entry which is preliminary data.</text>
</comment>
<accession>A0A0R0AHW8</accession>
<dbReference type="Proteomes" id="UP000051802">
    <property type="component" value="Unassembled WGS sequence"/>
</dbReference>
<sequence>MSPAAPDPDDGQAALAPLLRKLNLRAGTPALWLGVPDDVRDLFEPWPAPKPRERAEGEAGFGLAFAITQEELDTRLQALATHCPGDAVLWIAYPKQTSRRYRCEFNRDSGWDRAGELGLEPVRMVAIDADWSALRLRRVQYIKQLKRDPARRWTP</sequence>
<name>A0A0R0AHW8_9GAMM</name>
<reference evidence="1 2" key="1">
    <citation type="submission" date="2015-10" db="EMBL/GenBank/DDBJ databases">
        <title>Genome sequencing and analysis of members of genus Stenotrophomonas.</title>
        <authorList>
            <person name="Patil P.P."/>
            <person name="Midha S."/>
            <person name="Patil P.B."/>
        </authorList>
    </citation>
    <scope>NUCLEOTIDE SEQUENCE [LARGE SCALE GENOMIC DNA]</scope>
    <source>
        <strain evidence="1 2">JCM 16536</strain>
    </source>
</reference>
<protein>
    <recommendedName>
        <fullName evidence="3">DUF3052 domain-containing protein</fullName>
    </recommendedName>
</protein>
<dbReference type="AlphaFoldDB" id="A0A0R0AHW8"/>
<evidence type="ECO:0008006" key="3">
    <source>
        <dbReference type="Google" id="ProtNLM"/>
    </source>
</evidence>
<organism evidence="1 2">
    <name type="scientific">Stenotrophomonas panacihumi</name>
    <dbReference type="NCBI Taxonomy" id="676599"/>
    <lineage>
        <taxon>Bacteria</taxon>
        <taxon>Pseudomonadati</taxon>
        <taxon>Pseudomonadota</taxon>
        <taxon>Gammaproteobacteria</taxon>
        <taxon>Lysobacterales</taxon>
        <taxon>Lysobacteraceae</taxon>
        <taxon>Stenotrophomonas</taxon>
    </lineage>
</organism>
<evidence type="ECO:0000313" key="2">
    <source>
        <dbReference type="Proteomes" id="UP000051802"/>
    </source>
</evidence>
<dbReference type="STRING" id="676599.ARC20_01295"/>
<keyword evidence="2" id="KW-1185">Reference proteome</keyword>
<dbReference type="EMBL" id="LLXU01000098">
    <property type="protein sequence ID" value="KRG40408.1"/>
    <property type="molecule type" value="Genomic_DNA"/>
</dbReference>
<dbReference type="RefSeq" id="WP_057647747.1">
    <property type="nucleotide sequence ID" value="NZ_LLXU01000098.1"/>
</dbReference>
<gene>
    <name evidence="1" type="ORF">ARC20_01295</name>
</gene>